<proteinExistence type="predicted"/>
<dbReference type="EMBL" id="JAVRRT010000012">
    <property type="protein sequence ID" value="KAK5166971.1"/>
    <property type="molecule type" value="Genomic_DNA"/>
</dbReference>
<feature type="region of interest" description="Disordered" evidence="1">
    <location>
        <begin position="509"/>
        <end position="531"/>
    </location>
</feature>
<dbReference type="RefSeq" id="XP_064656779.1">
    <property type="nucleotide sequence ID" value="XM_064804937.1"/>
</dbReference>
<evidence type="ECO:0000313" key="3">
    <source>
        <dbReference type="Proteomes" id="UP001337655"/>
    </source>
</evidence>
<gene>
    <name evidence="2" type="ORF">LTR77_007700</name>
</gene>
<feature type="region of interest" description="Disordered" evidence="1">
    <location>
        <begin position="63"/>
        <end position="106"/>
    </location>
</feature>
<keyword evidence="3" id="KW-1185">Reference proteome</keyword>
<dbReference type="Proteomes" id="UP001337655">
    <property type="component" value="Unassembled WGS sequence"/>
</dbReference>
<dbReference type="InterPro" id="IPR027417">
    <property type="entry name" value="P-loop_NTPase"/>
</dbReference>
<name>A0AAV9P3L1_9PEZI</name>
<evidence type="ECO:0000313" key="2">
    <source>
        <dbReference type="EMBL" id="KAK5166971.1"/>
    </source>
</evidence>
<protein>
    <recommendedName>
        <fullName evidence="4">AAA+ ATPase domain-containing protein</fullName>
    </recommendedName>
</protein>
<dbReference type="GeneID" id="89929036"/>
<dbReference type="Gene3D" id="3.40.50.300">
    <property type="entry name" value="P-loop containing nucleotide triphosphate hydrolases"/>
    <property type="match status" value="1"/>
</dbReference>
<feature type="compositionally biased region" description="Low complexity" evidence="1">
    <location>
        <begin position="69"/>
        <end position="85"/>
    </location>
</feature>
<evidence type="ECO:0008006" key="4">
    <source>
        <dbReference type="Google" id="ProtNLM"/>
    </source>
</evidence>
<accession>A0AAV9P3L1</accession>
<reference evidence="2 3" key="1">
    <citation type="submission" date="2023-08" db="EMBL/GenBank/DDBJ databases">
        <title>Black Yeasts Isolated from many extreme environments.</title>
        <authorList>
            <person name="Coleine C."/>
            <person name="Stajich J.E."/>
            <person name="Selbmann L."/>
        </authorList>
    </citation>
    <scope>NUCLEOTIDE SEQUENCE [LARGE SCALE GENOMIC DNA]</scope>
    <source>
        <strain evidence="2 3">CCFEE 5935</strain>
    </source>
</reference>
<sequence>MAETYEKERAKYLQHLEHDSGTGATNGAGHAFETTPLFSLAVRHAGGKVDVEQVSELVEKRLHISNTPSDSRPAEPSVSSSSGGESDLESTEDNNHGNQPAHPHSNKDILSQYGLLGFHVGEHPGITQQEPILLNTRAPNSTFLCGSQGSGRSFTLACILENYLFPDEKFGSVANPVAGVAFHFDDDDALSGAEVASLCGRGVEVNVLVPSSNFHKLNAAYQKIAKQVGGRINVDRLLLRDEHLSISRMHKLMAFNESSDTGVPLYIAVINNTLHRMAIEGKPFKFADLERRLDAEDFMPAQRNLLNLRFNLLKSFLSSSALPKHKPKRDIFQVSPGALTIVDLSDPFIDASIVCTLFDMSLSLFKQNRPEDGLVITLDEAHKYLNNSAGAEKFTEHLITTIRMQRHHATRVVIATQEPTISGSLLDLCSVSMVHRFTSPAWFQAIKDHLSAASSLAASAAEQQAMFDGIVNLATGESFVFSPTSFVCVKDGKEEKLGTGVMKVKTRKREGRDLGRSKMAGGQQTATLTGI</sequence>
<evidence type="ECO:0000256" key="1">
    <source>
        <dbReference type="SAM" id="MobiDB-lite"/>
    </source>
</evidence>
<organism evidence="2 3">
    <name type="scientific">Saxophila tyrrhenica</name>
    <dbReference type="NCBI Taxonomy" id="1690608"/>
    <lineage>
        <taxon>Eukaryota</taxon>
        <taxon>Fungi</taxon>
        <taxon>Dikarya</taxon>
        <taxon>Ascomycota</taxon>
        <taxon>Pezizomycotina</taxon>
        <taxon>Dothideomycetes</taxon>
        <taxon>Dothideomycetidae</taxon>
        <taxon>Mycosphaerellales</taxon>
        <taxon>Extremaceae</taxon>
        <taxon>Saxophila</taxon>
    </lineage>
</organism>
<feature type="compositionally biased region" description="Polar residues" evidence="1">
    <location>
        <begin position="522"/>
        <end position="531"/>
    </location>
</feature>
<dbReference type="SUPFAM" id="SSF52540">
    <property type="entry name" value="P-loop containing nucleoside triphosphate hydrolases"/>
    <property type="match status" value="1"/>
</dbReference>
<comment type="caution">
    <text evidence="2">The sequence shown here is derived from an EMBL/GenBank/DDBJ whole genome shotgun (WGS) entry which is preliminary data.</text>
</comment>
<dbReference type="AlphaFoldDB" id="A0AAV9P3L1"/>